<sequence length="118" mass="12877">MKRRDILRGAIAFSVSAPATIGIVAYDPLLSAIRDYQDGLEKWLKFSPEDNEGAMAYTDESYGPPLALLQEWDQPAYTRDGAIAALKLAFDDDTGVRGMPAEGRLIQAVIGYLETLPA</sequence>
<dbReference type="Proteomes" id="UP000245252">
    <property type="component" value="Unassembled WGS sequence"/>
</dbReference>
<dbReference type="RefSeq" id="WP_109458122.1">
    <property type="nucleotide sequence ID" value="NZ_QFBC01000003.1"/>
</dbReference>
<dbReference type="OrthoDB" id="8098202at2"/>
<reference evidence="1 2" key="1">
    <citation type="submission" date="2018-05" db="EMBL/GenBank/DDBJ databases">
        <title>The draft genome of strain NS-104.</title>
        <authorList>
            <person name="Hang P."/>
            <person name="Jiang J."/>
        </authorList>
    </citation>
    <scope>NUCLEOTIDE SEQUENCE [LARGE SCALE GENOMIC DNA]</scope>
    <source>
        <strain evidence="1 2">NS-104</strain>
    </source>
</reference>
<dbReference type="EMBL" id="QFBC01000003">
    <property type="protein sequence ID" value="PWE56747.1"/>
    <property type="molecule type" value="Genomic_DNA"/>
</dbReference>
<protein>
    <submittedName>
        <fullName evidence="1">Uncharacterized protein</fullName>
    </submittedName>
</protein>
<comment type="caution">
    <text evidence="1">The sequence shown here is derived from an EMBL/GenBank/DDBJ whole genome shotgun (WGS) entry which is preliminary data.</text>
</comment>
<gene>
    <name evidence="1" type="ORF">DEM27_10310</name>
</gene>
<accession>A0A2U2DTX5</accession>
<organism evidence="1 2">
    <name type="scientific">Metarhizobium album</name>
    <dbReference type="NCBI Taxonomy" id="2182425"/>
    <lineage>
        <taxon>Bacteria</taxon>
        <taxon>Pseudomonadati</taxon>
        <taxon>Pseudomonadota</taxon>
        <taxon>Alphaproteobacteria</taxon>
        <taxon>Hyphomicrobiales</taxon>
        <taxon>Rhizobiaceae</taxon>
        <taxon>Metarhizobium</taxon>
    </lineage>
</organism>
<evidence type="ECO:0000313" key="2">
    <source>
        <dbReference type="Proteomes" id="UP000245252"/>
    </source>
</evidence>
<evidence type="ECO:0000313" key="1">
    <source>
        <dbReference type="EMBL" id="PWE56747.1"/>
    </source>
</evidence>
<keyword evidence="2" id="KW-1185">Reference proteome</keyword>
<name>A0A2U2DTX5_9HYPH</name>
<proteinExistence type="predicted"/>
<dbReference type="AlphaFoldDB" id="A0A2U2DTX5"/>